<evidence type="ECO:0000313" key="3">
    <source>
        <dbReference type="Proteomes" id="UP000799640"/>
    </source>
</evidence>
<gene>
    <name evidence="2" type="ORF">EJ06DRAFT_404984</name>
</gene>
<feature type="region of interest" description="Disordered" evidence="1">
    <location>
        <begin position="107"/>
        <end position="136"/>
    </location>
</feature>
<dbReference type="AlphaFoldDB" id="A0A6G1HXK7"/>
<reference evidence="2" key="1">
    <citation type="journal article" date="2020" name="Stud. Mycol.">
        <title>101 Dothideomycetes genomes: a test case for predicting lifestyles and emergence of pathogens.</title>
        <authorList>
            <person name="Haridas S."/>
            <person name="Albert R."/>
            <person name="Binder M."/>
            <person name="Bloem J."/>
            <person name="Labutti K."/>
            <person name="Salamov A."/>
            <person name="Andreopoulos B."/>
            <person name="Baker S."/>
            <person name="Barry K."/>
            <person name="Bills G."/>
            <person name="Bluhm B."/>
            <person name="Cannon C."/>
            <person name="Castanera R."/>
            <person name="Culley D."/>
            <person name="Daum C."/>
            <person name="Ezra D."/>
            <person name="Gonzalez J."/>
            <person name="Henrissat B."/>
            <person name="Kuo A."/>
            <person name="Liang C."/>
            <person name="Lipzen A."/>
            <person name="Lutzoni F."/>
            <person name="Magnuson J."/>
            <person name="Mondo S."/>
            <person name="Nolan M."/>
            <person name="Ohm R."/>
            <person name="Pangilinan J."/>
            <person name="Park H.-J."/>
            <person name="Ramirez L."/>
            <person name="Alfaro M."/>
            <person name="Sun H."/>
            <person name="Tritt A."/>
            <person name="Yoshinaga Y."/>
            <person name="Zwiers L.-H."/>
            <person name="Turgeon B."/>
            <person name="Goodwin S."/>
            <person name="Spatafora J."/>
            <person name="Crous P."/>
            <person name="Grigoriev I."/>
        </authorList>
    </citation>
    <scope>NUCLEOTIDE SEQUENCE</scope>
    <source>
        <strain evidence="2">CBS 262.69</strain>
    </source>
</reference>
<dbReference type="Proteomes" id="UP000799640">
    <property type="component" value="Unassembled WGS sequence"/>
</dbReference>
<dbReference type="EMBL" id="ML996694">
    <property type="protein sequence ID" value="KAF2400760.1"/>
    <property type="molecule type" value="Genomic_DNA"/>
</dbReference>
<organism evidence="2 3">
    <name type="scientific">Trichodelitschia bisporula</name>
    <dbReference type="NCBI Taxonomy" id="703511"/>
    <lineage>
        <taxon>Eukaryota</taxon>
        <taxon>Fungi</taxon>
        <taxon>Dikarya</taxon>
        <taxon>Ascomycota</taxon>
        <taxon>Pezizomycotina</taxon>
        <taxon>Dothideomycetes</taxon>
        <taxon>Dothideomycetes incertae sedis</taxon>
        <taxon>Phaeotrichales</taxon>
        <taxon>Phaeotrichaceae</taxon>
        <taxon>Trichodelitschia</taxon>
    </lineage>
</organism>
<evidence type="ECO:0000313" key="2">
    <source>
        <dbReference type="EMBL" id="KAF2400760.1"/>
    </source>
</evidence>
<evidence type="ECO:0000256" key="1">
    <source>
        <dbReference type="SAM" id="MobiDB-lite"/>
    </source>
</evidence>
<protein>
    <submittedName>
        <fullName evidence="2">Uncharacterized protein</fullName>
    </submittedName>
</protein>
<accession>A0A6G1HXK7</accession>
<name>A0A6G1HXK7_9PEZI</name>
<keyword evidence="3" id="KW-1185">Reference proteome</keyword>
<proteinExistence type="predicted"/>
<sequence>MPHIERLGTEAPLFSLYRCTLRLPVVCHISLGSATKSSIDTLSKPLPLQVPTRARRQFAARLAQRQAAAAAAEAAAQERVAETKGGETGGAISAVMSEVDIQDVDESLRGMGVGDYEGEPDGLSSDESFDGDDADVGLVMKKVKSGGSAGSSG</sequence>